<dbReference type="HOGENOM" id="CLU_3048674_0_0_11"/>
<evidence type="ECO:0000313" key="2">
    <source>
        <dbReference type="Proteomes" id="UP000008703"/>
    </source>
</evidence>
<dbReference type="KEGG" id="svl:Strvi_9275"/>
<organism evidence="1 2">
    <name type="scientific">Streptomyces violaceusniger (strain Tu 4113)</name>
    <dbReference type="NCBI Taxonomy" id="653045"/>
    <lineage>
        <taxon>Bacteria</taxon>
        <taxon>Bacillati</taxon>
        <taxon>Actinomycetota</taxon>
        <taxon>Actinomycetes</taxon>
        <taxon>Kitasatosporales</taxon>
        <taxon>Streptomycetaceae</taxon>
        <taxon>Streptomyces</taxon>
        <taxon>Streptomyces violaceusniger group</taxon>
    </lineage>
</organism>
<keyword evidence="2" id="KW-1185">Reference proteome</keyword>
<dbReference type="Proteomes" id="UP000008703">
    <property type="component" value="Plasmid pSTRVI01"/>
</dbReference>
<accession>G2PGR4</accession>
<reference evidence="1" key="1">
    <citation type="submission" date="2011-08" db="EMBL/GenBank/DDBJ databases">
        <title>Complete sequence of plasmid 1 of Streptomyces violaceusniger Tu 4113.</title>
        <authorList>
            <consortium name="US DOE Joint Genome Institute"/>
            <person name="Lucas S."/>
            <person name="Han J."/>
            <person name="Lapidus A."/>
            <person name="Cheng J.-F."/>
            <person name="Goodwin L."/>
            <person name="Pitluck S."/>
            <person name="Peters L."/>
            <person name="Ivanova N."/>
            <person name="Daligault H."/>
            <person name="Detter J.C."/>
            <person name="Han C."/>
            <person name="Tapia R."/>
            <person name="Land M."/>
            <person name="Hauser L."/>
            <person name="Kyrpides N."/>
            <person name="Ivanova N."/>
            <person name="Pagani I."/>
            <person name="Hagen A."/>
            <person name="Katz L."/>
            <person name="Fiedler H.-P."/>
            <person name="Keasling J."/>
            <person name="Fortman J."/>
            <person name="Woyke T."/>
        </authorList>
    </citation>
    <scope>NUCLEOTIDE SEQUENCE [LARGE SCALE GENOMIC DNA]</scope>
    <source>
        <strain evidence="1">Tu 4113</strain>
        <plasmid evidence="1">pSTRVI01</plasmid>
    </source>
</reference>
<gene>
    <name evidence="1" type="ORF">Strvi_9275</name>
</gene>
<sequence>MRSCGYEAFSSDGGDELGMQVGTGECLVCLYRRSPAIANAIAREMEWERRWERD</sequence>
<dbReference type="RefSeq" id="WP_014043495.1">
    <property type="nucleotide sequence ID" value="NC_015951.1"/>
</dbReference>
<protein>
    <submittedName>
        <fullName evidence="1">Uncharacterized protein</fullName>
    </submittedName>
</protein>
<dbReference type="EMBL" id="CP002995">
    <property type="protein sequence ID" value="AEM88560.1"/>
    <property type="molecule type" value="Genomic_DNA"/>
</dbReference>
<keyword evidence="1" id="KW-0614">Plasmid</keyword>
<proteinExistence type="predicted"/>
<geneLocation type="plasmid" evidence="1 2">
    <name>pSTRVI01</name>
</geneLocation>
<dbReference type="AlphaFoldDB" id="G2PGR4"/>
<evidence type="ECO:0000313" key="1">
    <source>
        <dbReference type="EMBL" id="AEM88560.1"/>
    </source>
</evidence>
<name>G2PGR4_STRV4</name>